<feature type="domain" description="Histone chaperone RTT106/FACT complex subunit SPT16-like middle" evidence="16">
    <location>
        <begin position="831"/>
        <end position="921"/>
    </location>
</feature>
<evidence type="ECO:0000256" key="8">
    <source>
        <dbReference type="ARBA" id="ARBA00023204"/>
    </source>
</evidence>
<dbReference type="PANTHER" id="PTHR13980:SF15">
    <property type="entry name" value="FACT COMPLEX SUBUNIT SPT16"/>
    <property type="match status" value="1"/>
</dbReference>
<feature type="region of interest" description="Disordered" evidence="13">
    <location>
        <begin position="768"/>
        <end position="792"/>
    </location>
</feature>
<keyword evidence="9 11" id="KW-0539">Nucleus</keyword>
<dbReference type="InterPro" id="IPR000994">
    <property type="entry name" value="Pept_M24"/>
</dbReference>
<evidence type="ECO:0000313" key="17">
    <source>
        <dbReference type="EMBL" id="CAK5279483.1"/>
    </source>
</evidence>
<keyword evidence="6 12" id="KW-0175">Coiled coil</keyword>
<dbReference type="InterPro" id="IPR029148">
    <property type="entry name" value="FACT-SPT16_Nlobe"/>
</dbReference>
<dbReference type="InterPro" id="IPR013719">
    <property type="entry name" value="RTT106/SPT16-like_middle_dom"/>
</dbReference>
<evidence type="ECO:0000256" key="6">
    <source>
        <dbReference type="ARBA" id="ARBA00023054"/>
    </source>
</evidence>
<feature type="region of interest" description="Disordered" evidence="13">
    <location>
        <begin position="522"/>
        <end position="542"/>
    </location>
</feature>
<dbReference type="EMBL" id="CAVNYO010000436">
    <property type="protein sequence ID" value="CAK5279483.1"/>
    <property type="molecule type" value="Genomic_DNA"/>
</dbReference>
<evidence type="ECO:0000256" key="4">
    <source>
        <dbReference type="ARBA" id="ARBA00022763"/>
    </source>
</evidence>
<dbReference type="SUPFAM" id="SSF53474">
    <property type="entry name" value="alpha/beta-Hydrolases"/>
    <property type="match status" value="1"/>
</dbReference>
<evidence type="ECO:0000259" key="16">
    <source>
        <dbReference type="SMART" id="SM01287"/>
    </source>
</evidence>
<evidence type="ECO:0000256" key="9">
    <source>
        <dbReference type="ARBA" id="ARBA00023242"/>
    </source>
</evidence>
<accession>A0AAD2HRG2</accession>
<dbReference type="FunFam" id="2.30.29.30:FF:000017">
    <property type="entry name" value="FACT complex subunit SPT16"/>
    <property type="match status" value="1"/>
</dbReference>
<dbReference type="InterPro" id="IPR036005">
    <property type="entry name" value="Creatinase/aminopeptidase-like"/>
</dbReference>
<dbReference type="GO" id="GO:0010468">
    <property type="term" value="P:regulation of gene expression"/>
    <property type="evidence" value="ECO:0007669"/>
    <property type="project" value="UniProtKB-ARBA"/>
</dbReference>
<dbReference type="FunFam" id="2.30.29.210:FF:000001">
    <property type="entry name" value="FACT complex subunit spt16"/>
    <property type="match status" value="1"/>
</dbReference>
<comment type="caution">
    <text evidence="17">The sequence shown here is derived from an EMBL/GenBank/DDBJ whole genome shotgun (WGS) entry which is preliminary data.</text>
</comment>
<dbReference type="GO" id="GO:0035101">
    <property type="term" value="C:FACT complex"/>
    <property type="evidence" value="ECO:0007669"/>
    <property type="project" value="UniProtKB-UniRule"/>
</dbReference>
<dbReference type="SMART" id="SM01287">
    <property type="entry name" value="Rtt106"/>
    <property type="match status" value="1"/>
</dbReference>
<dbReference type="Pfam" id="PF00557">
    <property type="entry name" value="Peptidase_M24"/>
    <property type="match status" value="1"/>
</dbReference>
<dbReference type="PANTHER" id="PTHR13980">
    <property type="entry name" value="CDC68 RELATED"/>
    <property type="match status" value="1"/>
</dbReference>
<dbReference type="InterPro" id="IPR040258">
    <property type="entry name" value="Spt16"/>
</dbReference>
<dbReference type="Gene3D" id="3.90.230.10">
    <property type="entry name" value="Creatinase/methionine aminopeptidase superfamily"/>
    <property type="match status" value="1"/>
</dbReference>
<dbReference type="SMART" id="SM01286">
    <property type="entry name" value="SPT16"/>
    <property type="match status" value="1"/>
</dbReference>
<comment type="similarity">
    <text evidence="1 11">Belongs to the peptidase M24 family. SPT16 subfamily.</text>
</comment>
<comment type="subunit">
    <text evidence="11">Component of the FACT complex.</text>
</comment>
<feature type="compositionally biased region" description="Basic and acidic residues" evidence="13">
    <location>
        <begin position="522"/>
        <end position="534"/>
    </location>
</feature>
<keyword evidence="18" id="KW-1185">Reference proteome</keyword>
<dbReference type="Gene3D" id="3.40.50.1820">
    <property type="entry name" value="alpha/beta hydrolase"/>
    <property type="match status" value="1"/>
</dbReference>
<feature type="domain" description="FACT complex subunit SPT16 N-terminal lobe" evidence="14">
    <location>
        <begin position="8"/>
        <end position="172"/>
    </location>
</feature>
<keyword evidence="4 11" id="KW-0227">DNA damage</keyword>
<evidence type="ECO:0000256" key="11">
    <source>
        <dbReference type="RuleBase" id="RU367052"/>
    </source>
</evidence>
<keyword evidence="5 11" id="KW-0805">Transcription regulation</keyword>
<dbReference type="InterPro" id="IPR029058">
    <property type="entry name" value="AB_hydrolase_fold"/>
</dbReference>
<evidence type="ECO:0000256" key="7">
    <source>
        <dbReference type="ARBA" id="ARBA00023163"/>
    </source>
</evidence>
<keyword evidence="8 11" id="KW-0234">DNA repair</keyword>
<dbReference type="Gene3D" id="2.30.29.150">
    <property type="match status" value="1"/>
</dbReference>
<dbReference type="InterPro" id="IPR011993">
    <property type="entry name" value="PH-like_dom_sf"/>
</dbReference>
<proteinExistence type="inferred from homology"/>
<dbReference type="GO" id="GO:0006281">
    <property type="term" value="P:DNA repair"/>
    <property type="evidence" value="ECO:0007669"/>
    <property type="project" value="UniProtKB-UniRule"/>
</dbReference>
<dbReference type="FunFam" id="3.90.230.10:FF:000005">
    <property type="entry name" value="FACT complex subunit spt16"/>
    <property type="match status" value="1"/>
</dbReference>
<dbReference type="Gene3D" id="2.30.29.210">
    <property type="entry name" value="FACT complex subunit Spt16p/Cdc68p"/>
    <property type="match status" value="1"/>
</dbReference>
<dbReference type="InterPro" id="IPR000073">
    <property type="entry name" value="AB_hydrolase_1"/>
</dbReference>
<name>A0AAD2HRG2_9AGAR</name>
<feature type="domain" description="FACT complex subunit SPT16 middle" evidence="15">
    <location>
        <begin position="556"/>
        <end position="706"/>
    </location>
</feature>
<evidence type="ECO:0000259" key="15">
    <source>
        <dbReference type="SMART" id="SM01286"/>
    </source>
</evidence>
<evidence type="ECO:0000256" key="1">
    <source>
        <dbReference type="ARBA" id="ARBA00010779"/>
    </source>
</evidence>
<dbReference type="Pfam" id="PF00561">
    <property type="entry name" value="Abhydrolase_1"/>
    <property type="match status" value="1"/>
</dbReference>
<dbReference type="GO" id="GO:0006368">
    <property type="term" value="P:transcription elongation by RNA polymerase II"/>
    <property type="evidence" value="ECO:0007669"/>
    <property type="project" value="TreeGrafter"/>
</dbReference>
<feature type="coiled-coil region" evidence="12">
    <location>
        <begin position="635"/>
        <end position="665"/>
    </location>
</feature>
<comment type="function">
    <text evidence="10 11">Component of the FACT complex, a general chromatin factor that acts to reorganize nucleosomes. The FACT complex is involved in multiple processes that require DNA as a template such as mRNA elongation, DNA replication and DNA repair. During transcription elongation the FACT complex acts as a histone chaperone that both destabilizes and restores nucleosomal structure. It facilitates the passage of RNA polymerase II and transcription by promoting the dissociation of one histone H2A-H2B dimer from the nucleosome, then subsequently promotes the reestablishment of the nucleosome following the passage of RNA polymerase II.</text>
</comment>
<dbReference type="SMART" id="SM01285">
    <property type="entry name" value="FACT-Spt16_Nlob"/>
    <property type="match status" value="1"/>
</dbReference>
<evidence type="ECO:0000256" key="13">
    <source>
        <dbReference type="SAM" id="MobiDB-lite"/>
    </source>
</evidence>
<dbReference type="Pfam" id="PF08512">
    <property type="entry name" value="Rttp106-like_middle"/>
    <property type="match status" value="1"/>
</dbReference>
<protein>
    <recommendedName>
        <fullName evidence="11">FACT complex subunit</fullName>
    </recommendedName>
</protein>
<reference evidence="17" key="1">
    <citation type="submission" date="2023-11" db="EMBL/GenBank/DDBJ databases">
        <authorList>
            <person name="De Vega J J."/>
            <person name="De Vega J J."/>
        </authorList>
    </citation>
    <scope>NUCLEOTIDE SEQUENCE</scope>
</reference>
<dbReference type="InterPro" id="IPR056595">
    <property type="entry name" value="Fact-SPT16_PH"/>
</dbReference>
<evidence type="ECO:0000256" key="2">
    <source>
        <dbReference type="ARBA" id="ARBA00022454"/>
    </source>
</evidence>
<dbReference type="GO" id="GO:0006260">
    <property type="term" value="P:DNA replication"/>
    <property type="evidence" value="ECO:0007669"/>
    <property type="project" value="UniProtKB-KW"/>
</dbReference>
<feature type="region of interest" description="Disordered" evidence="13">
    <location>
        <begin position="1349"/>
        <end position="1377"/>
    </location>
</feature>
<dbReference type="Pfam" id="PF08644">
    <property type="entry name" value="SPT16"/>
    <property type="match status" value="1"/>
</dbReference>
<comment type="subcellular location">
    <subcellularLocation>
        <location evidence="11">Nucleus</location>
    </subcellularLocation>
    <subcellularLocation>
        <location evidence="11">Chromosome</location>
    </subcellularLocation>
</comment>
<organism evidence="17 18">
    <name type="scientific">Mycena citricolor</name>
    <dbReference type="NCBI Taxonomy" id="2018698"/>
    <lineage>
        <taxon>Eukaryota</taxon>
        <taxon>Fungi</taxon>
        <taxon>Dikarya</taxon>
        <taxon>Basidiomycota</taxon>
        <taxon>Agaricomycotina</taxon>
        <taxon>Agaricomycetes</taxon>
        <taxon>Agaricomycetidae</taxon>
        <taxon>Agaricales</taxon>
        <taxon>Marasmiineae</taxon>
        <taxon>Mycenaceae</taxon>
        <taxon>Mycena</taxon>
    </lineage>
</organism>
<feature type="non-terminal residue" evidence="17">
    <location>
        <position position="1377"/>
    </location>
</feature>
<evidence type="ECO:0000313" key="18">
    <source>
        <dbReference type="Proteomes" id="UP001295794"/>
    </source>
</evidence>
<keyword evidence="2 11" id="KW-0158">Chromosome</keyword>
<dbReference type="Pfam" id="PF24824">
    <property type="entry name" value="PH_SPT16"/>
    <property type="match status" value="1"/>
</dbReference>
<dbReference type="SUPFAM" id="SSF55920">
    <property type="entry name" value="Creatinase/aminopeptidase"/>
    <property type="match status" value="1"/>
</dbReference>
<evidence type="ECO:0000259" key="14">
    <source>
        <dbReference type="SMART" id="SM01285"/>
    </source>
</evidence>
<dbReference type="Gene3D" id="2.30.29.30">
    <property type="entry name" value="Pleckstrin-homology domain (PH domain)/Phosphotyrosine-binding domain (PTB)"/>
    <property type="match status" value="1"/>
</dbReference>
<evidence type="ECO:0000256" key="12">
    <source>
        <dbReference type="SAM" id="Coils"/>
    </source>
</evidence>
<dbReference type="Pfam" id="PF14826">
    <property type="entry name" value="FACT-Spt16_Nlob"/>
    <property type="match status" value="1"/>
</dbReference>
<feature type="region of interest" description="Disordered" evidence="13">
    <location>
        <begin position="451"/>
        <end position="479"/>
    </location>
</feature>
<dbReference type="GO" id="GO:0031491">
    <property type="term" value="F:nucleosome binding"/>
    <property type="evidence" value="ECO:0007669"/>
    <property type="project" value="TreeGrafter"/>
</dbReference>
<keyword evidence="3 11" id="KW-0235">DNA replication</keyword>
<dbReference type="InterPro" id="IPR029149">
    <property type="entry name" value="Creatin/AminoP/Spt16_N"/>
</dbReference>
<dbReference type="Proteomes" id="UP001295794">
    <property type="component" value="Unassembled WGS sequence"/>
</dbReference>
<dbReference type="InterPro" id="IPR013953">
    <property type="entry name" value="FACT_SPT16_M"/>
</dbReference>
<sequence>SSSHRVQLNKQLFNARVQRIYEGWRSAGQDEDYASVADTDALLLVAGDPAPEDEPTRKGTSVQQWLLGYEFPSTLILFDETKITILCSASKAKILSQVEGSSGKIPVEILAQAKGKEPANDSMSRFLDLYTSKRRVGSLPKEEYTGKLIDEWKKLVNGAPAKPEIVDMGPALSAFMAVKDAEELKCMQLAGALTSTLLKYYVADKLESILDKESKVTHSTLGALIEARLGSGEGDSAKPPDSRVWSRGKGLSDIDWSLVEFCYPPIIISRSSRTGYDLRYTAESSDDNISHKGVLLVAFGLRYKSYCANVGRTFIVDPTPEQEKQYSLLLSLQQELLQKIKHGVTTRDVYNLALSYVKEHNPELEKNFQKNIGFGMGIEFRDSAYLLASKTNRPLKESMVLNLSLGLAELVDNSGKKYALQLVDTIKIGRNESNLLTDGTRSIKDTMFFLTPEEEEKPKKKPPVAPRPKGSPQKKTVAGKVLRNQTRRTQDEVHQTAAAKLAEHQRELHAALQNAGIDKFSEEGEGKEGKEGKGWKKFQSYKGEGGLPNEVERLRIHVDRKAQTVILPINGFAVPFHINTIKNASKNDEGDLTYLRINFQTPGQLAGKKEDTPFEDPDSNFIRSVVFRSPDGHRFDNICKQITELKKEMNKREQQKKEMADVVEQGNLNEVKGRRPYKLPDSFIRPALDGKRLAGEVEIHQNGVRYQSPNGQKVDVLFSNVRHLFFQPCDFELLAIVHLHLKAPIMIGKKKTLDIQFVREATDAQFDETGNRKRKHRYGDEDEIEQEHHERKRRQQLNKEIEAFAQKISDAASASTGETLDVDVPFRDLSFEGVPFRQAVRLQPTTECLVHLTDPPFLVVTLSEIELASLERVQFSLKQFDICFIFKDFSKAPLHINSVQSTQMDDVRNWLDSVDIAMTESPVNLNWGPIMKTINDSPHDFFRDGGWSFLGRGNGADVRSGLAQLTVSDDEIRATTLTINRSPSRSSRPTRMRCKPRAAMTVAVTRTTATRAAQTLATTLTMPATMGMTGTNSSARPPSVSLVLISSADSHLLSQLIKSVPMKRDGRARTTRTRTFRRRRRRTGNRTTSLRRRRRLSIDLFIIWRIYLYFVVCNLDFPNAAFWRRRRVKLPSAQLGHSIGTLRHHDMVAIVPDLESLVTPFGSATRTKRGFCPVTKIRHQAEPLESHSLYYEVHGSGPEKLVFVMGLNSSSFSWLSQVQHFGSLSDYTVLVFDNRGVGHSGTPRGPYSTSGMAEDIIVLLDYLSWTGKRDIHVVGVSLGGMIVQELATRIPDRIASLVLAVTTPGGYFWNNFSPWKGTRSLAKLTFTADVEDKIPIILDMVYPAGWLDEPVEGGEPGQTNREEQILVDTSHADPFLS</sequence>
<evidence type="ECO:0000256" key="10">
    <source>
        <dbReference type="ARBA" id="ARBA00025370"/>
    </source>
</evidence>
<gene>
    <name evidence="17" type="ORF">MYCIT1_LOCUS29534</name>
</gene>
<evidence type="ECO:0000256" key="5">
    <source>
        <dbReference type="ARBA" id="ARBA00023015"/>
    </source>
</evidence>
<dbReference type="Gene3D" id="3.40.350.10">
    <property type="entry name" value="Creatinase/prolidase N-terminal domain"/>
    <property type="match status" value="1"/>
</dbReference>
<evidence type="ECO:0000256" key="3">
    <source>
        <dbReference type="ARBA" id="ARBA00022705"/>
    </source>
</evidence>
<keyword evidence="7 11" id="KW-0804">Transcription</keyword>